<evidence type="ECO:0000313" key="5">
    <source>
        <dbReference type="Proteomes" id="UP000269396"/>
    </source>
</evidence>
<dbReference type="GO" id="GO:0016485">
    <property type="term" value="P:protein processing"/>
    <property type="evidence" value="ECO:0007669"/>
    <property type="project" value="TreeGrafter"/>
</dbReference>
<dbReference type="Proteomes" id="UP000269396">
    <property type="component" value="Unassembled WGS sequence"/>
</dbReference>
<reference evidence="4 5" key="1">
    <citation type="submission" date="2018-11" db="EMBL/GenBank/DDBJ databases">
        <authorList>
            <consortium name="Pathogen Informatics"/>
        </authorList>
    </citation>
    <scope>NUCLEOTIDE SEQUENCE [LARGE SCALE GENOMIC DNA]</scope>
    <source>
        <strain>Denwood</strain>
        <strain evidence="5">Zambia</strain>
    </source>
</reference>
<dbReference type="SUPFAM" id="SSF52743">
    <property type="entry name" value="Subtilisin-like"/>
    <property type="match status" value="1"/>
</dbReference>
<name>A0A3P8FRV7_9TREM</name>
<organism evidence="4 5">
    <name type="scientific">Schistosoma mattheei</name>
    <dbReference type="NCBI Taxonomy" id="31246"/>
    <lineage>
        <taxon>Eukaryota</taxon>
        <taxon>Metazoa</taxon>
        <taxon>Spiralia</taxon>
        <taxon>Lophotrochozoa</taxon>
        <taxon>Platyhelminthes</taxon>
        <taxon>Trematoda</taxon>
        <taxon>Digenea</taxon>
        <taxon>Strigeidida</taxon>
        <taxon>Schistosomatoidea</taxon>
        <taxon>Schistosomatidae</taxon>
        <taxon>Schistosoma</taxon>
    </lineage>
</organism>
<keyword evidence="2" id="KW-0378">Hydrolase</keyword>
<gene>
    <name evidence="4" type="ORF">SMTD_LOCUS16873</name>
</gene>
<dbReference type="EMBL" id="UZAL01037831">
    <property type="protein sequence ID" value="VDP72581.1"/>
    <property type="molecule type" value="Genomic_DNA"/>
</dbReference>
<dbReference type="Gene3D" id="3.40.50.200">
    <property type="entry name" value="Peptidase S8/S53 domain"/>
    <property type="match status" value="1"/>
</dbReference>
<dbReference type="AlphaFoldDB" id="A0A3P8FRV7"/>
<evidence type="ECO:0000313" key="4">
    <source>
        <dbReference type="EMBL" id="VDP72581.1"/>
    </source>
</evidence>
<evidence type="ECO:0000256" key="1">
    <source>
        <dbReference type="ARBA" id="ARBA00022670"/>
    </source>
</evidence>
<keyword evidence="5" id="KW-1185">Reference proteome</keyword>
<accession>A0A3P8FRV7</accession>
<dbReference type="GO" id="GO:0000139">
    <property type="term" value="C:Golgi membrane"/>
    <property type="evidence" value="ECO:0007669"/>
    <property type="project" value="TreeGrafter"/>
</dbReference>
<proteinExistence type="predicted"/>
<keyword evidence="3" id="KW-0720">Serine protease</keyword>
<dbReference type="GO" id="GO:0005802">
    <property type="term" value="C:trans-Golgi network"/>
    <property type="evidence" value="ECO:0007669"/>
    <property type="project" value="TreeGrafter"/>
</dbReference>
<dbReference type="GO" id="GO:0004252">
    <property type="term" value="F:serine-type endopeptidase activity"/>
    <property type="evidence" value="ECO:0007669"/>
    <property type="project" value="InterPro"/>
</dbReference>
<protein>
    <submittedName>
        <fullName evidence="4">Uncharacterized protein</fullName>
    </submittedName>
</protein>
<evidence type="ECO:0000256" key="3">
    <source>
        <dbReference type="ARBA" id="ARBA00022825"/>
    </source>
</evidence>
<evidence type="ECO:0000256" key="2">
    <source>
        <dbReference type="ARBA" id="ARBA00022801"/>
    </source>
</evidence>
<dbReference type="InterPro" id="IPR036852">
    <property type="entry name" value="Peptidase_S8/S53_dom_sf"/>
</dbReference>
<sequence length="167" mass="18504">MSGDSCGADGFVSSPDVIAVSAVDNLGQKTMYSEPCSAIRVSVPVGGSPEIPKLTWRDISHLLPWSSRIPNPNDKGWLVNGAGLFHHPYIGFGTIDCYRLVKLAKQWNFVGPLCVLTYKKEVYSVPDNWANLQGKKKTNNVQHLFQCDDQCSAGIIHQYKSEYAQSW</sequence>
<keyword evidence="1" id="KW-0645">Protease</keyword>
<dbReference type="PANTHER" id="PTHR42884:SF14">
    <property type="entry name" value="NEUROENDOCRINE CONVERTASE 1"/>
    <property type="match status" value="1"/>
</dbReference>
<dbReference type="PANTHER" id="PTHR42884">
    <property type="entry name" value="PROPROTEIN CONVERTASE SUBTILISIN/KEXIN-RELATED"/>
    <property type="match status" value="1"/>
</dbReference>